<feature type="domain" description="TonB-dependent receptor plug" evidence="13">
    <location>
        <begin position="130"/>
        <end position="224"/>
    </location>
</feature>
<keyword evidence="4 10" id="KW-0812">Transmembrane</keyword>
<evidence type="ECO:0000256" key="5">
    <source>
        <dbReference type="ARBA" id="ARBA00022729"/>
    </source>
</evidence>
<organism evidence="14 15">
    <name type="scientific">Sphingobacterium corticibacter</name>
    <dbReference type="NCBI Taxonomy" id="2171749"/>
    <lineage>
        <taxon>Bacteria</taxon>
        <taxon>Pseudomonadati</taxon>
        <taxon>Bacteroidota</taxon>
        <taxon>Sphingobacteriia</taxon>
        <taxon>Sphingobacteriales</taxon>
        <taxon>Sphingobacteriaceae</taxon>
        <taxon>Sphingobacterium</taxon>
    </lineage>
</organism>
<dbReference type="AlphaFoldDB" id="A0A2T8HKW7"/>
<evidence type="ECO:0000256" key="6">
    <source>
        <dbReference type="ARBA" id="ARBA00023077"/>
    </source>
</evidence>
<evidence type="ECO:0000256" key="9">
    <source>
        <dbReference type="ARBA" id="ARBA00023237"/>
    </source>
</evidence>
<keyword evidence="2 10" id="KW-0813">Transport</keyword>
<dbReference type="InterPro" id="IPR000531">
    <property type="entry name" value="Beta-barrel_TonB"/>
</dbReference>
<evidence type="ECO:0000256" key="10">
    <source>
        <dbReference type="PROSITE-ProRule" id="PRU01360"/>
    </source>
</evidence>
<evidence type="ECO:0000313" key="15">
    <source>
        <dbReference type="Proteomes" id="UP000245627"/>
    </source>
</evidence>
<evidence type="ECO:0000256" key="4">
    <source>
        <dbReference type="ARBA" id="ARBA00022692"/>
    </source>
</evidence>
<dbReference type="InterPro" id="IPR008969">
    <property type="entry name" value="CarboxyPept-like_regulatory"/>
</dbReference>
<dbReference type="PANTHER" id="PTHR30069:SF29">
    <property type="entry name" value="HEMOGLOBIN AND HEMOGLOBIN-HAPTOGLOBIN-BINDING PROTEIN 1-RELATED"/>
    <property type="match status" value="1"/>
</dbReference>
<keyword evidence="6 11" id="KW-0798">TonB box</keyword>
<evidence type="ECO:0000256" key="3">
    <source>
        <dbReference type="ARBA" id="ARBA00022452"/>
    </source>
</evidence>
<dbReference type="GO" id="GO:0015344">
    <property type="term" value="F:siderophore uptake transmembrane transporter activity"/>
    <property type="evidence" value="ECO:0007669"/>
    <property type="project" value="TreeGrafter"/>
</dbReference>
<dbReference type="OrthoDB" id="9812892at2"/>
<feature type="domain" description="TonB-dependent receptor-like beta-barrel" evidence="12">
    <location>
        <begin position="372"/>
        <end position="767"/>
    </location>
</feature>
<accession>A0A2T8HKW7</accession>
<dbReference type="InterPro" id="IPR039426">
    <property type="entry name" value="TonB-dep_rcpt-like"/>
</dbReference>
<comment type="similarity">
    <text evidence="10 11">Belongs to the TonB-dependent receptor family.</text>
</comment>
<dbReference type="PANTHER" id="PTHR30069">
    <property type="entry name" value="TONB-DEPENDENT OUTER MEMBRANE RECEPTOR"/>
    <property type="match status" value="1"/>
</dbReference>
<evidence type="ECO:0000313" key="14">
    <source>
        <dbReference type="EMBL" id="PVH26081.1"/>
    </source>
</evidence>
<proteinExistence type="inferred from homology"/>
<dbReference type="Pfam" id="PF07715">
    <property type="entry name" value="Plug"/>
    <property type="match status" value="1"/>
</dbReference>
<dbReference type="InterPro" id="IPR012910">
    <property type="entry name" value="Plug_dom"/>
</dbReference>
<keyword evidence="5" id="KW-0732">Signal</keyword>
<name>A0A2T8HKW7_9SPHI</name>
<dbReference type="InterPro" id="IPR037066">
    <property type="entry name" value="Plug_dom_sf"/>
</dbReference>
<comment type="caution">
    <text evidence="14">The sequence shown here is derived from an EMBL/GenBank/DDBJ whole genome shotgun (WGS) entry which is preliminary data.</text>
</comment>
<dbReference type="SUPFAM" id="SSF49464">
    <property type="entry name" value="Carboxypeptidase regulatory domain-like"/>
    <property type="match status" value="1"/>
</dbReference>
<keyword evidence="15" id="KW-1185">Reference proteome</keyword>
<evidence type="ECO:0000259" key="13">
    <source>
        <dbReference type="Pfam" id="PF07715"/>
    </source>
</evidence>
<dbReference type="EMBL" id="QDKG01000001">
    <property type="protein sequence ID" value="PVH26081.1"/>
    <property type="molecule type" value="Genomic_DNA"/>
</dbReference>
<dbReference type="Pfam" id="PF00593">
    <property type="entry name" value="TonB_dep_Rec_b-barrel"/>
    <property type="match status" value="1"/>
</dbReference>
<keyword evidence="7 10" id="KW-0472">Membrane</keyword>
<dbReference type="GO" id="GO:0044718">
    <property type="term" value="P:siderophore transmembrane transport"/>
    <property type="evidence" value="ECO:0007669"/>
    <property type="project" value="TreeGrafter"/>
</dbReference>
<evidence type="ECO:0000259" key="12">
    <source>
        <dbReference type="Pfam" id="PF00593"/>
    </source>
</evidence>
<comment type="subcellular location">
    <subcellularLocation>
        <location evidence="1 10">Cell outer membrane</location>
        <topology evidence="1 10">Multi-pass membrane protein</topology>
    </subcellularLocation>
</comment>
<dbReference type="RefSeq" id="WP_116773927.1">
    <property type="nucleotide sequence ID" value="NZ_QDKG01000001.1"/>
</dbReference>
<evidence type="ECO:0000256" key="8">
    <source>
        <dbReference type="ARBA" id="ARBA00023170"/>
    </source>
</evidence>
<evidence type="ECO:0000256" key="2">
    <source>
        <dbReference type="ARBA" id="ARBA00022448"/>
    </source>
</evidence>
<dbReference type="GO" id="GO:0009279">
    <property type="term" value="C:cell outer membrane"/>
    <property type="evidence" value="ECO:0007669"/>
    <property type="project" value="UniProtKB-SubCell"/>
</dbReference>
<dbReference type="PROSITE" id="PS52016">
    <property type="entry name" value="TONB_DEPENDENT_REC_3"/>
    <property type="match status" value="1"/>
</dbReference>
<keyword evidence="9 10" id="KW-0998">Cell outer membrane</keyword>
<dbReference type="Gene3D" id="2.40.170.20">
    <property type="entry name" value="TonB-dependent receptor, beta-barrel domain"/>
    <property type="match status" value="1"/>
</dbReference>
<protein>
    <submittedName>
        <fullName evidence="14">TonB-dependent receptor</fullName>
    </submittedName>
</protein>
<gene>
    <name evidence="14" type="ORF">DC487_00195</name>
</gene>
<dbReference type="InterPro" id="IPR036942">
    <property type="entry name" value="Beta-barrel_TonB_sf"/>
</dbReference>
<evidence type="ECO:0000256" key="7">
    <source>
        <dbReference type="ARBA" id="ARBA00023136"/>
    </source>
</evidence>
<dbReference type="SUPFAM" id="SSF56935">
    <property type="entry name" value="Porins"/>
    <property type="match status" value="1"/>
</dbReference>
<keyword evidence="3 10" id="KW-1134">Transmembrane beta strand</keyword>
<sequence>MSTKSSFFLFITFCWICTSYAQQHSDIHGRVKNWQANPLAGITVILGDQRASTDSLGGFVFRDVATGIQRLSLSGIGYRLRTEIVNKVANKPLYIEITLSAEDNQIAEVQVVGQSDTERAGKQAIRAVVVDTRAVAEQPVTLAELINRSPGVRIRQSGGLGNAVDVSVNGFQGRAVRYFKDGIPLNYLAGGYGIHNIPVNSLERVEVFKGVLPISLGADALGGAVNLVTKNLPIGDQLDASYEIASFNTHRIAVNASTRKKNGFYTGLEAFYNYSDNNYNAFVMVPDPSTGNPSEQSVELFHNAYRGVYGEAFVGVKDKPWAKDLRFSLAYFDVERQQQHSVLMTSPYGAALAKQSSVIPTLRYVGSFFDDRLTIEQFVVANTLKFNTVDTIQGRYDWFGNFTPTPGSVGESGRPSLSDIRIQQITSRTTASWRWNANNILSANYTMTSSKRTGEDPFGPRFADSDVDVLSARTRFDKQVLGLDWSGKVSDRWSYSLMGKWYHYRSLGTEAWANRPISENEESSVSKSYFGAGGSLKYEWDADRNVRFSTEYAYRIPEIDELFGDAVWTVPNFDLNPERSLNFNLGTRNRFRNLSYEVNTFYRRTKGLILLVPVLAPYAQFQNINNVEGYGVELDLAHPINSFLDVRGNATWQSLRLMGFDLPSDQWRNGTRLQNTPYFFANVGLNAHINGVGKPDNRLDVYLNYNFVREFYLETIPRQAEPGGFLGLSGSASVASDLIIPNQNLLSGGLSYRMKQDKYRISMEVKNMLDARLYDYFRVQRAGRSFHLKLTYQLFNAHEN</sequence>
<dbReference type="Gene3D" id="2.170.130.10">
    <property type="entry name" value="TonB-dependent receptor, plug domain"/>
    <property type="match status" value="1"/>
</dbReference>
<evidence type="ECO:0000256" key="11">
    <source>
        <dbReference type="RuleBase" id="RU003357"/>
    </source>
</evidence>
<keyword evidence="8 14" id="KW-0675">Receptor</keyword>
<reference evidence="14 15" key="1">
    <citation type="submission" date="2018-04" db="EMBL/GenBank/DDBJ databases">
        <title>Sphingobacterium cortibacter sp. nov.</title>
        <authorList>
            <person name="Li Y."/>
        </authorList>
    </citation>
    <scope>NUCLEOTIDE SEQUENCE [LARGE SCALE GENOMIC DNA]</scope>
    <source>
        <strain evidence="14 15">2c-3</strain>
    </source>
</reference>
<dbReference type="Proteomes" id="UP000245627">
    <property type="component" value="Unassembled WGS sequence"/>
</dbReference>
<evidence type="ECO:0000256" key="1">
    <source>
        <dbReference type="ARBA" id="ARBA00004571"/>
    </source>
</evidence>